<dbReference type="Proteomes" id="UP000216840">
    <property type="component" value="Unassembled WGS sequence"/>
</dbReference>
<feature type="transmembrane region" description="Helical" evidence="1">
    <location>
        <begin position="21"/>
        <end position="42"/>
    </location>
</feature>
<reference evidence="2 3" key="1">
    <citation type="submission" date="2017-05" db="EMBL/GenBank/DDBJ databases">
        <title>The draft genome sequence of Idiomarina salinarum WNB302.</title>
        <authorList>
            <person name="Sun Y."/>
            <person name="Chen B."/>
            <person name="Du Z."/>
        </authorList>
    </citation>
    <scope>NUCLEOTIDE SEQUENCE [LARGE SCALE GENOMIC DNA]</scope>
    <source>
        <strain evidence="2 3">WNB302</strain>
    </source>
</reference>
<evidence type="ECO:0000313" key="2">
    <source>
        <dbReference type="EMBL" id="OZV70118.1"/>
    </source>
</evidence>
<accession>A0A265UXR4</accession>
<dbReference type="RefSeq" id="WP_206186853.1">
    <property type="nucleotide sequence ID" value="NZ_NGJN01000002.1"/>
</dbReference>
<dbReference type="Pfam" id="PF19578">
    <property type="entry name" value="DUF6090"/>
    <property type="match status" value="1"/>
</dbReference>
<sequence>MIKFFRKIRQNLLSERKTGKYFKYAIGEIVLVVLGILIALQINNWNESRKDSISELTALKDLRQEFSKNTKVFKEHHQFKINTTLKWVAFISKISDPNLTESNLTFRPTAIGVRTYNPSKSILNSILSTGKIDKVENDSLKYFLTDWNDILLDYMEDEARHLDFWDKEITVLERKLIPYRYYNVDSIDTLKNDFKSEIETNKLFLEAYSSLEYQNLLLRNVYFLQENVRNGEHILKTYKLINQLLEEEVKLKE</sequence>
<dbReference type="EMBL" id="NGJN01000002">
    <property type="protein sequence ID" value="OZV70118.1"/>
    <property type="molecule type" value="Genomic_DNA"/>
</dbReference>
<proteinExistence type="predicted"/>
<evidence type="ECO:0000256" key="1">
    <source>
        <dbReference type="SAM" id="Phobius"/>
    </source>
</evidence>
<evidence type="ECO:0000313" key="3">
    <source>
        <dbReference type="Proteomes" id="UP000216840"/>
    </source>
</evidence>
<dbReference type="InterPro" id="IPR045749">
    <property type="entry name" value="DUF6090"/>
</dbReference>
<organism evidence="2 3">
    <name type="scientific">Winogradskyella aurantia</name>
    <dbReference type="NCBI Taxonomy" id="1915063"/>
    <lineage>
        <taxon>Bacteria</taxon>
        <taxon>Pseudomonadati</taxon>
        <taxon>Bacteroidota</taxon>
        <taxon>Flavobacteriia</taxon>
        <taxon>Flavobacteriales</taxon>
        <taxon>Flavobacteriaceae</taxon>
        <taxon>Winogradskyella</taxon>
    </lineage>
</organism>
<keyword evidence="1" id="KW-0472">Membrane</keyword>
<protein>
    <submittedName>
        <fullName evidence="2">Uncharacterized protein</fullName>
    </submittedName>
</protein>
<keyword evidence="1" id="KW-0812">Transmembrane</keyword>
<comment type="caution">
    <text evidence="2">The sequence shown here is derived from an EMBL/GenBank/DDBJ whole genome shotgun (WGS) entry which is preliminary data.</text>
</comment>
<name>A0A265UXR4_9FLAO</name>
<gene>
    <name evidence="2" type="ORF">CA834_05735</name>
</gene>
<keyword evidence="1" id="KW-1133">Transmembrane helix</keyword>
<keyword evidence="3" id="KW-1185">Reference proteome</keyword>
<dbReference type="AlphaFoldDB" id="A0A265UXR4"/>